<comment type="caution">
    <text evidence="2">The sequence shown here is derived from an EMBL/GenBank/DDBJ whole genome shotgun (WGS) entry which is preliminary data.</text>
</comment>
<evidence type="ECO:0000313" key="2">
    <source>
        <dbReference type="EMBL" id="CAJ1403631.1"/>
    </source>
</evidence>
<organism evidence="2 3">
    <name type="scientific">Effrenium voratum</name>
    <dbReference type="NCBI Taxonomy" id="2562239"/>
    <lineage>
        <taxon>Eukaryota</taxon>
        <taxon>Sar</taxon>
        <taxon>Alveolata</taxon>
        <taxon>Dinophyceae</taxon>
        <taxon>Suessiales</taxon>
        <taxon>Symbiodiniaceae</taxon>
        <taxon>Effrenium</taxon>
    </lineage>
</organism>
<reference evidence="2" key="1">
    <citation type="submission" date="2023-08" db="EMBL/GenBank/DDBJ databases">
        <authorList>
            <person name="Chen Y."/>
            <person name="Shah S."/>
            <person name="Dougan E. K."/>
            <person name="Thang M."/>
            <person name="Chan C."/>
        </authorList>
    </citation>
    <scope>NUCLEOTIDE SEQUENCE</scope>
</reference>
<feature type="region of interest" description="Disordered" evidence="1">
    <location>
        <begin position="1"/>
        <end position="20"/>
    </location>
</feature>
<evidence type="ECO:0000256" key="1">
    <source>
        <dbReference type="SAM" id="MobiDB-lite"/>
    </source>
</evidence>
<dbReference type="AlphaFoldDB" id="A0AA36JDE8"/>
<sequence length="195" mass="23536">MPIPSGMSVSLPPALRDDGRDRLLRRSEHNARAREHAAKVAGFNESERIKKRDEFRRERIDSKRTFLDSLRDREERWVYKTQESPFHEDLWSEDDRIFHMNQYRNKELQYKNKLAEIRQREAYDAMRRAVNEHNDLEVLRSERRFNVQSQKHLKAMKDVQKKNTRAAKVIEERNKREFDRQQQALERAMSDPCLG</sequence>
<dbReference type="EMBL" id="CAUJNA010003504">
    <property type="protein sequence ID" value="CAJ1403631.1"/>
    <property type="molecule type" value="Genomic_DNA"/>
</dbReference>
<gene>
    <name evidence="2" type="ORF">EVOR1521_LOCUS26260</name>
</gene>
<evidence type="ECO:0000313" key="3">
    <source>
        <dbReference type="Proteomes" id="UP001178507"/>
    </source>
</evidence>
<feature type="region of interest" description="Disordered" evidence="1">
    <location>
        <begin position="176"/>
        <end position="195"/>
    </location>
</feature>
<keyword evidence="3" id="KW-1185">Reference proteome</keyword>
<protein>
    <submittedName>
        <fullName evidence="2">Uncharacterized protein</fullName>
    </submittedName>
</protein>
<name>A0AA36JDE8_9DINO</name>
<proteinExistence type="predicted"/>
<accession>A0AA36JDE8</accession>
<dbReference type="Proteomes" id="UP001178507">
    <property type="component" value="Unassembled WGS sequence"/>
</dbReference>